<accession>A0A3A1Y8E3</accession>
<keyword evidence="6" id="KW-1185">Reference proteome</keyword>
<dbReference type="EMBL" id="NRHC01000031">
    <property type="protein sequence ID" value="RIY33500.1"/>
    <property type="molecule type" value="Genomic_DNA"/>
</dbReference>
<feature type="domain" description="HTH deoR-type" evidence="4">
    <location>
        <begin position="4"/>
        <end position="59"/>
    </location>
</feature>
<dbReference type="SUPFAM" id="SSF100950">
    <property type="entry name" value="NagB/RpiA/CoA transferase-like"/>
    <property type="match status" value="1"/>
</dbReference>
<dbReference type="SMART" id="SM01134">
    <property type="entry name" value="DeoRC"/>
    <property type="match status" value="1"/>
</dbReference>
<dbReference type="PANTHER" id="PTHR30363:SF44">
    <property type="entry name" value="AGA OPERON TRANSCRIPTIONAL REPRESSOR-RELATED"/>
    <property type="match status" value="1"/>
</dbReference>
<name>A0A3A1Y8E3_9GAMM</name>
<dbReference type="SUPFAM" id="SSF46785">
    <property type="entry name" value="Winged helix' DNA-binding domain"/>
    <property type="match status" value="1"/>
</dbReference>
<evidence type="ECO:0000313" key="5">
    <source>
        <dbReference type="EMBL" id="RIY33500.1"/>
    </source>
</evidence>
<evidence type="ECO:0000259" key="4">
    <source>
        <dbReference type="PROSITE" id="PS51000"/>
    </source>
</evidence>
<dbReference type="InterPro" id="IPR036388">
    <property type="entry name" value="WH-like_DNA-bd_sf"/>
</dbReference>
<dbReference type="OrthoDB" id="9814815at2"/>
<keyword evidence="1" id="KW-0805">Transcription regulation</keyword>
<dbReference type="InterPro" id="IPR036390">
    <property type="entry name" value="WH_DNA-bd_sf"/>
</dbReference>
<dbReference type="Gene3D" id="3.40.50.1360">
    <property type="match status" value="1"/>
</dbReference>
<dbReference type="Gene3D" id="1.10.10.10">
    <property type="entry name" value="Winged helix-like DNA-binding domain superfamily/Winged helix DNA-binding domain"/>
    <property type="match status" value="1"/>
</dbReference>
<dbReference type="GO" id="GO:0003700">
    <property type="term" value="F:DNA-binding transcription factor activity"/>
    <property type="evidence" value="ECO:0007669"/>
    <property type="project" value="InterPro"/>
</dbReference>
<evidence type="ECO:0000256" key="1">
    <source>
        <dbReference type="ARBA" id="ARBA00023015"/>
    </source>
</evidence>
<proteinExistence type="predicted"/>
<dbReference type="RefSeq" id="WP_119524760.1">
    <property type="nucleotide sequence ID" value="NZ_NRHC01000031.1"/>
</dbReference>
<dbReference type="Pfam" id="PF00455">
    <property type="entry name" value="DeoRC"/>
    <property type="match status" value="1"/>
</dbReference>
<dbReference type="PROSITE" id="PS00894">
    <property type="entry name" value="HTH_DEOR_1"/>
    <property type="match status" value="1"/>
</dbReference>
<evidence type="ECO:0000313" key="6">
    <source>
        <dbReference type="Proteomes" id="UP000265691"/>
    </source>
</evidence>
<dbReference type="Proteomes" id="UP000265691">
    <property type="component" value="Unassembled WGS sequence"/>
</dbReference>
<dbReference type="InterPro" id="IPR050313">
    <property type="entry name" value="Carb_Metab_HTH_regulators"/>
</dbReference>
<dbReference type="AlphaFoldDB" id="A0A3A1Y8E3"/>
<dbReference type="PROSITE" id="PS51000">
    <property type="entry name" value="HTH_DEOR_2"/>
    <property type="match status" value="1"/>
</dbReference>
<dbReference type="InterPro" id="IPR018356">
    <property type="entry name" value="Tscrpt_reg_HTH_DeoR_CS"/>
</dbReference>
<protein>
    <recommendedName>
        <fullName evidence="4">HTH deoR-type domain-containing protein</fullName>
    </recommendedName>
</protein>
<dbReference type="Pfam" id="PF08220">
    <property type="entry name" value="HTH_DeoR"/>
    <property type="match status" value="1"/>
</dbReference>
<dbReference type="GO" id="GO:0003677">
    <property type="term" value="F:DNA binding"/>
    <property type="evidence" value="ECO:0007669"/>
    <property type="project" value="UniProtKB-KW"/>
</dbReference>
<comment type="caution">
    <text evidence="5">The sequence shown here is derived from an EMBL/GenBank/DDBJ whole genome shotgun (WGS) entry which is preliminary data.</text>
</comment>
<gene>
    <name evidence="5" type="ORF">CKF54_02765</name>
</gene>
<sequence length="316" mass="35224">MRKKIIRQALVVKAINENSYLTVEELERLLNVSQITIRRDLAELEERKLLVRKLGGAVSLRGIGLEVNATNDEINPLPPLNIDIEDLKKVDQNLGKEEVKQLAKESEEYLNLLNDFEKTGGKNDNAVRSLSQRCKLAIAKQAASLIHNNSRIAIDSGSTTAELVKFLGNKKKVLVMTNSLSIGYELSLLPEQNRPSLIITGGLFDSHSESLYSKSMIPSLKEYNFDICFVGADGFGENGTTTKFERSSYTKVMSEASKFTVVLIESSKISNKQPNDELSWEDIDLVITDSLISRKVRKELMKSVEVIAADINSISF</sequence>
<dbReference type="PANTHER" id="PTHR30363">
    <property type="entry name" value="HTH-TYPE TRANSCRIPTIONAL REGULATOR SRLR-RELATED"/>
    <property type="match status" value="1"/>
</dbReference>
<evidence type="ECO:0000256" key="2">
    <source>
        <dbReference type="ARBA" id="ARBA00023125"/>
    </source>
</evidence>
<keyword evidence="3" id="KW-0804">Transcription</keyword>
<keyword evidence="2" id="KW-0238">DNA-binding</keyword>
<dbReference type="PRINTS" id="PR00037">
    <property type="entry name" value="HTHLACR"/>
</dbReference>
<dbReference type="InterPro" id="IPR001034">
    <property type="entry name" value="DeoR_HTH"/>
</dbReference>
<organism evidence="5 6">
    <name type="scientific">Psittacicella hinzii</name>
    <dbReference type="NCBI Taxonomy" id="2028575"/>
    <lineage>
        <taxon>Bacteria</taxon>
        <taxon>Pseudomonadati</taxon>
        <taxon>Pseudomonadota</taxon>
        <taxon>Gammaproteobacteria</taxon>
        <taxon>Pasteurellales</taxon>
        <taxon>Psittacicellaceae</taxon>
        <taxon>Psittacicella</taxon>
    </lineage>
</organism>
<reference evidence="5 6" key="1">
    <citation type="submission" date="2017-08" db="EMBL/GenBank/DDBJ databases">
        <title>Reclassification of Bisgaard taxon 37 and 44.</title>
        <authorList>
            <person name="Christensen H."/>
        </authorList>
    </citation>
    <scope>NUCLEOTIDE SEQUENCE [LARGE SCALE GENOMIC DNA]</scope>
    <source>
        <strain evidence="5 6">B96_3</strain>
    </source>
</reference>
<dbReference type="SMART" id="SM00420">
    <property type="entry name" value="HTH_DEOR"/>
    <property type="match status" value="1"/>
</dbReference>
<dbReference type="InterPro" id="IPR014036">
    <property type="entry name" value="DeoR-like_C"/>
</dbReference>
<evidence type="ECO:0000256" key="3">
    <source>
        <dbReference type="ARBA" id="ARBA00023163"/>
    </source>
</evidence>
<dbReference type="InterPro" id="IPR037171">
    <property type="entry name" value="NagB/RpiA_transferase-like"/>
</dbReference>